<evidence type="ECO:0000313" key="5">
    <source>
        <dbReference type="Proteomes" id="UP000503462"/>
    </source>
</evidence>
<sequence>MSKRSFDGSSDSSHKRHKRDGHDGAGRRNQYRVQQSTPSDAYQGSGKSQRAEQQQENLRRSLDNVRSNGPAIKQRSTDKASSNAPASPRTSRDTSIGTSDALPPATSQSANIPYYIPFKVKARLPELPIVVPRFAEAPFRHKSSFGYDRTSSSDDMTYEKLEFLGDAYIEVFASRLIFEHFPTLTAGNQSQVRELLVKNETLAEYARAYNFEQRLNLSDQVAQSDAAKNRGNKGMNKILGDTFEAYVAAIVQGDVEHGFAIAEKWLTTLWTPKLLEHVHKHFNLTANILADEGVNLLMSYDPTAKATIQQKLLGAGVKLEYETYREPEELKGDQLGHNRHYIALYLTGYGYDRKLLGQGDGKNKVEAGNWAATRAMHGETKAIVDDCAAQLAKVREAKKKEKARQEALVQT</sequence>
<name>A0A6H0XVI7_9PEZI</name>
<dbReference type="Pfam" id="PF00636">
    <property type="entry name" value="Ribonuclease_3"/>
    <property type="match status" value="1"/>
</dbReference>
<gene>
    <name evidence="4" type="ORF">AMS68_004188</name>
</gene>
<dbReference type="GO" id="GO:0003723">
    <property type="term" value="F:RNA binding"/>
    <property type="evidence" value="ECO:0007669"/>
    <property type="project" value="UniProtKB-KW"/>
</dbReference>
<evidence type="ECO:0000256" key="1">
    <source>
        <dbReference type="ARBA" id="ARBA00022884"/>
    </source>
</evidence>
<dbReference type="GO" id="GO:0006364">
    <property type="term" value="P:rRNA processing"/>
    <property type="evidence" value="ECO:0007669"/>
    <property type="project" value="TreeGrafter"/>
</dbReference>
<dbReference type="GO" id="GO:0006369">
    <property type="term" value="P:termination of RNA polymerase II transcription"/>
    <property type="evidence" value="ECO:0007669"/>
    <property type="project" value="TreeGrafter"/>
</dbReference>
<dbReference type="PROSITE" id="PS50142">
    <property type="entry name" value="RNASE_3_2"/>
    <property type="match status" value="1"/>
</dbReference>
<proteinExistence type="predicted"/>
<dbReference type="PANTHER" id="PTHR11207:SF0">
    <property type="entry name" value="RIBONUCLEASE 3"/>
    <property type="match status" value="1"/>
</dbReference>
<dbReference type="SMART" id="SM00535">
    <property type="entry name" value="RIBOc"/>
    <property type="match status" value="1"/>
</dbReference>
<dbReference type="EMBL" id="CP051141">
    <property type="protein sequence ID" value="QIW98670.1"/>
    <property type="molecule type" value="Genomic_DNA"/>
</dbReference>
<dbReference type="GO" id="GO:0005654">
    <property type="term" value="C:nucleoplasm"/>
    <property type="evidence" value="ECO:0007669"/>
    <property type="project" value="TreeGrafter"/>
</dbReference>
<keyword evidence="1" id="KW-0694">RNA-binding</keyword>
<evidence type="ECO:0000313" key="4">
    <source>
        <dbReference type="EMBL" id="QIW98670.1"/>
    </source>
</evidence>
<dbReference type="CDD" id="cd00593">
    <property type="entry name" value="RIBOc"/>
    <property type="match status" value="1"/>
</dbReference>
<dbReference type="Proteomes" id="UP000503462">
    <property type="component" value="Chromosome 3"/>
</dbReference>
<dbReference type="Gene3D" id="1.10.1520.10">
    <property type="entry name" value="Ribonuclease III domain"/>
    <property type="match status" value="1"/>
</dbReference>
<dbReference type="Gene3D" id="3.30.160.20">
    <property type="match status" value="1"/>
</dbReference>
<evidence type="ECO:0000256" key="2">
    <source>
        <dbReference type="SAM" id="MobiDB-lite"/>
    </source>
</evidence>
<evidence type="ECO:0000259" key="3">
    <source>
        <dbReference type="PROSITE" id="PS50142"/>
    </source>
</evidence>
<dbReference type="OrthoDB" id="2392202at2759"/>
<dbReference type="InterPro" id="IPR036389">
    <property type="entry name" value="RNase_III_sf"/>
</dbReference>
<dbReference type="SUPFAM" id="SSF69065">
    <property type="entry name" value="RNase III domain-like"/>
    <property type="match status" value="1"/>
</dbReference>
<dbReference type="PROSITE" id="PS00517">
    <property type="entry name" value="RNASE_3_1"/>
    <property type="match status" value="1"/>
</dbReference>
<feature type="region of interest" description="Disordered" evidence="2">
    <location>
        <begin position="1"/>
        <end position="107"/>
    </location>
</feature>
<reference evidence="4 5" key="1">
    <citation type="journal article" date="2016" name="Sci. Rep.">
        <title>Peltaster fructicola genome reveals evolution from an invasive phytopathogen to an ectophytic parasite.</title>
        <authorList>
            <person name="Xu C."/>
            <person name="Chen H."/>
            <person name="Gleason M.L."/>
            <person name="Xu J.R."/>
            <person name="Liu H."/>
            <person name="Zhang R."/>
            <person name="Sun G."/>
        </authorList>
    </citation>
    <scope>NUCLEOTIDE SEQUENCE [LARGE SCALE GENOMIC DNA]</scope>
    <source>
        <strain evidence="4 5">LNHT1506</strain>
    </source>
</reference>
<dbReference type="GO" id="GO:0004525">
    <property type="term" value="F:ribonuclease III activity"/>
    <property type="evidence" value="ECO:0007669"/>
    <property type="project" value="InterPro"/>
</dbReference>
<dbReference type="AlphaFoldDB" id="A0A6H0XVI7"/>
<organism evidence="4 5">
    <name type="scientific">Peltaster fructicola</name>
    <dbReference type="NCBI Taxonomy" id="286661"/>
    <lineage>
        <taxon>Eukaryota</taxon>
        <taxon>Fungi</taxon>
        <taxon>Dikarya</taxon>
        <taxon>Ascomycota</taxon>
        <taxon>Pezizomycotina</taxon>
        <taxon>Dothideomycetes</taxon>
        <taxon>Dothideomycetes incertae sedis</taxon>
        <taxon>Peltaster</taxon>
    </lineage>
</organism>
<accession>A0A6H0XVI7</accession>
<keyword evidence="5" id="KW-1185">Reference proteome</keyword>
<dbReference type="PANTHER" id="PTHR11207">
    <property type="entry name" value="RIBONUCLEASE III"/>
    <property type="match status" value="1"/>
</dbReference>
<dbReference type="GO" id="GO:0034475">
    <property type="term" value="P:U4 snRNA 3'-end processing"/>
    <property type="evidence" value="ECO:0007669"/>
    <property type="project" value="TreeGrafter"/>
</dbReference>
<feature type="compositionally biased region" description="Polar residues" evidence="2">
    <location>
        <begin position="79"/>
        <end position="98"/>
    </location>
</feature>
<feature type="compositionally biased region" description="Polar residues" evidence="2">
    <location>
        <begin position="31"/>
        <end position="56"/>
    </location>
</feature>
<protein>
    <recommendedName>
        <fullName evidence="3">RNase III domain-containing protein</fullName>
    </recommendedName>
</protein>
<dbReference type="InterPro" id="IPR000999">
    <property type="entry name" value="RNase_III_dom"/>
</dbReference>
<feature type="domain" description="RNase III" evidence="3">
    <location>
        <begin position="150"/>
        <end position="250"/>
    </location>
</feature>